<evidence type="ECO:0000256" key="1">
    <source>
        <dbReference type="SAM" id="MobiDB-lite"/>
    </source>
</evidence>
<feature type="region of interest" description="Disordered" evidence="1">
    <location>
        <begin position="1"/>
        <end position="34"/>
    </location>
</feature>
<dbReference type="AlphaFoldDB" id="A0AB37I6B5"/>
<dbReference type="RefSeq" id="WP_123824106.1">
    <property type="nucleotide sequence ID" value="NZ_CP040007.1"/>
</dbReference>
<evidence type="ECO:0000313" key="2">
    <source>
        <dbReference type="EMBL" id="QUC11689.1"/>
    </source>
</evidence>
<proteinExistence type="predicted"/>
<dbReference type="EMBL" id="CP072385">
    <property type="protein sequence ID" value="QUC11689.1"/>
    <property type="molecule type" value="Genomic_DNA"/>
</dbReference>
<name>A0AB37I6B5_9ACTN</name>
<gene>
    <name evidence="2" type="ORF">J5A53_03035</name>
</gene>
<sequence>MSNLIPASGFGAGSARTAGSGLVSSVTGSGGRPRGLARAVQRELEWTAGRGDVVRAVDSARAELTNQAMGNVGNLVMTGQALVQVAPESAPYLEALLGAYATGAAQAIARFQ</sequence>
<protein>
    <submittedName>
        <fullName evidence="2">Uncharacterized protein</fullName>
    </submittedName>
</protein>
<reference evidence="2" key="1">
    <citation type="submission" date="2021-03" db="EMBL/GenBank/DDBJ databases">
        <title>Human Oral Microbial Genomes.</title>
        <authorList>
            <person name="Johnston C.D."/>
            <person name="Chen T."/>
            <person name="Dewhirst F.E."/>
        </authorList>
    </citation>
    <scope>NUCLEOTIDE SEQUENCE</scope>
    <source>
        <strain evidence="2">F0714</strain>
    </source>
</reference>
<accession>A0AB37I6B5</accession>
<dbReference type="Proteomes" id="UP000677180">
    <property type="component" value="Chromosome"/>
</dbReference>
<organism evidence="2 3">
    <name type="scientific">Arachnia propionica</name>
    <dbReference type="NCBI Taxonomy" id="1750"/>
    <lineage>
        <taxon>Bacteria</taxon>
        <taxon>Bacillati</taxon>
        <taxon>Actinomycetota</taxon>
        <taxon>Actinomycetes</taxon>
        <taxon>Propionibacteriales</taxon>
        <taxon>Propionibacteriaceae</taxon>
        <taxon>Arachnia</taxon>
    </lineage>
</organism>
<evidence type="ECO:0000313" key="3">
    <source>
        <dbReference type="Proteomes" id="UP000677180"/>
    </source>
</evidence>